<organism evidence="1 2">
    <name type="scientific">candidate division KD3-62 bacterium DG_56</name>
    <dbReference type="NCBI Taxonomy" id="1704032"/>
    <lineage>
        <taxon>Bacteria</taxon>
        <taxon>candidate division KD3-62</taxon>
    </lineage>
</organism>
<dbReference type="AlphaFoldDB" id="A0A0S7XI20"/>
<gene>
    <name evidence="1" type="ORF">AMK68_05285</name>
</gene>
<dbReference type="InterPro" id="IPR017853">
    <property type="entry name" value="GH"/>
</dbReference>
<proteinExistence type="predicted"/>
<dbReference type="Gene3D" id="3.20.20.70">
    <property type="entry name" value="Aldolase class I"/>
    <property type="match status" value="1"/>
</dbReference>
<dbReference type="EMBL" id="LIZY01000130">
    <property type="protein sequence ID" value="KPJ62130.1"/>
    <property type="molecule type" value="Genomic_DNA"/>
</dbReference>
<comment type="caution">
    <text evidence="1">The sequence shown here is derived from an EMBL/GenBank/DDBJ whole genome shotgun (WGS) entry which is preliminary data.</text>
</comment>
<accession>A0A0S7XI20</accession>
<reference evidence="1 2" key="1">
    <citation type="journal article" date="2015" name="Microbiome">
        <title>Genomic resolution of linkages in carbon, nitrogen, and sulfur cycling among widespread estuary sediment bacteria.</title>
        <authorList>
            <person name="Baker B.J."/>
            <person name="Lazar C.S."/>
            <person name="Teske A.P."/>
            <person name="Dick G.J."/>
        </authorList>
    </citation>
    <scope>NUCLEOTIDE SEQUENCE [LARGE SCALE GENOMIC DNA]</scope>
    <source>
        <strain evidence="1">DG_56</strain>
    </source>
</reference>
<dbReference type="SUPFAM" id="SSF51445">
    <property type="entry name" value="(Trans)glycosidases"/>
    <property type="match status" value="1"/>
</dbReference>
<protein>
    <recommendedName>
        <fullName evidence="3">Alpha-galactosidase</fullName>
    </recommendedName>
</protein>
<dbReference type="Proteomes" id="UP000052020">
    <property type="component" value="Unassembled WGS sequence"/>
</dbReference>
<evidence type="ECO:0000313" key="2">
    <source>
        <dbReference type="Proteomes" id="UP000052020"/>
    </source>
</evidence>
<dbReference type="InterPro" id="IPR038417">
    <property type="entry name" value="Alpga-gal_N_sf"/>
</dbReference>
<dbReference type="Pfam" id="PF02065">
    <property type="entry name" value="Melibiase"/>
    <property type="match status" value="1"/>
</dbReference>
<name>A0A0S7XI20_9BACT</name>
<evidence type="ECO:0000313" key="1">
    <source>
        <dbReference type="EMBL" id="KPJ62130.1"/>
    </source>
</evidence>
<evidence type="ECO:0008006" key="3">
    <source>
        <dbReference type="Google" id="ProtNLM"/>
    </source>
</evidence>
<sequence length="473" mass="54038">MIVAVGWSGRWRAHFECPDDKYLHVAAGLAKTHFLLHPGERVRSPRSLVFHWEGDTLDSNAQFRQLIYKHFAAKRNGEGPLPVLFCNTAFTRGGGWLNECNAENQISLIRAYGPLGLEALITDAGWFEGGWPNGAGNWTPRKDAYPDGMAPVAAAAQAEGMVYGLWFEPERVVAGTWIHQNHPEWLLRSTDEPQDTYLLNLALPEVQEYLFGVVKGFMDLPGFRFYRQDFNMDPLPYWAHTDAPDRQGITEMKYMEGLYAYWDRIAAAWPNSIREECASGGHRIDLETVMRMHIHQKTDYWFDNEADQASSWSLSQYLPNNTFVTPINRMDDYSFHSALASSLCVGWIADAPDLDVQRAKKLLDRYREVRHLLIGAWYPLLPYSRGLNDWIASQYHRSDLDEGMILVFRRPESPHRTADVSLHGLDADASYELSYESTGAKSRAKGADLMERFQLAVPEMHRSELILYRKATD</sequence>
<dbReference type="Gene3D" id="2.70.98.60">
    <property type="entry name" value="alpha-galactosidase from lactobacil brevis"/>
    <property type="match status" value="1"/>
</dbReference>
<dbReference type="InterPro" id="IPR013785">
    <property type="entry name" value="Aldolase_TIM"/>
</dbReference>